<evidence type="ECO:0000313" key="1">
    <source>
        <dbReference type="EMBL" id="MEQ2371245.1"/>
    </source>
</evidence>
<protein>
    <submittedName>
        <fullName evidence="1">Uncharacterized protein</fullName>
    </submittedName>
</protein>
<gene>
    <name evidence="1" type="ORF">WMO28_09865</name>
</gene>
<proteinExistence type="predicted"/>
<evidence type="ECO:0000313" key="2">
    <source>
        <dbReference type="Proteomes" id="UP001473063"/>
    </source>
</evidence>
<organism evidence="1 2">
    <name type="scientific">Blautia aquisgranensis</name>
    <dbReference type="NCBI Taxonomy" id="3133153"/>
    <lineage>
        <taxon>Bacteria</taxon>
        <taxon>Bacillati</taxon>
        <taxon>Bacillota</taxon>
        <taxon>Clostridia</taxon>
        <taxon>Lachnospirales</taxon>
        <taxon>Lachnospiraceae</taxon>
        <taxon>Blautia</taxon>
    </lineage>
</organism>
<name>A0ABV1BHI9_9FIRM</name>
<sequence>MLKWIRNYYVDETIKDPGRTRARIIVGKYVPGIYVVTLSDNPGNILEILSTAVLTQRGARAICPPIVGIAKGKDGAVQMVQDIIEQVYRETGNLKIREYLENR</sequence>
<reference evidence="1 2" key="1">
    <citation type="submission" date="2024-03" db="EMBL/GenBank/DDBJ databases">
        <title>Human intestinal bacterial collection.</title>
        <authorList>
            <person name="Pauvert C."/>
            <person name="Hitch T.C.A."/>
            <person name="Clavel T."/>
        </authorList>
    </citation>
    <scope>NUCLEOTIDE SEQUENCE [LARGE SCALE GENOMIC DNA]</scope>
    <source>
        <strain evidence="1 2">CLA-JM-H16</strain>
    </source>
</reference>
<dbReference type="EMBL" id="JBBMEJ010000010">
    <property type="protein sequence ID" value="MEQ2371245.1"/>
    <property type="molecule type" value="Genomic_DNA"/>
</dbReference>
<dbReference type="Proteomes" id="UP001473063">
    <property type="component" value="Unassembled WGS sequence"/>
</dbReference>
<dbReference type="RefSeq" id="WP_349056857.1">
    <property type="nucleotide sequence ID" value="NZ_JBBMEJ010000010.1"/>
</dbReference>
<comment type="caution">
    <text evidence="1">The sequence shown here is derived from an EMBL/GenBank/DDBJ whole genome shotgun (WGS) entry which is preliminary data.</text>
</comment>
<accession>A0ABV1BHI9</accession>
<keyword evidence="2" id="KW-1185">Reference proteome</keyword>